<accession>A0A926HNK6</accession>
<reference evidence="1" key="1">
    <citation type="submission" date="2020-08" db="EMBL/GenBank/DDBJ databases">
        <title>Genome public.</title>
        <authorList>
            <person name="Liu C."/>
            <person name="Sun Q."/>
        </authorList>
    </citation>
    <scope>NUCLEOTIDE SEQUENCE</scope>
    <source>
        <strain evidence="1">NSJ-44</strain>
    </source>
</reference>
<gene>
    <name evidence="1" type="ORF">H8699_10000</name>
</gene>
<dbReference type="Pfam" id="PF14276">
    <property type="entry name" value="DUF4363"/>
    <property type="match status" value="1"/>
</dbReference>
<protein>
    <submittedName>
        <fullName evidence="1">DUF4363 family protein</fullName>
    </submittedName>
</protein>
<dbReference type="EMBL" id="JACRSO010000004">
    <property type="protein sequence ID" value="MBC8529760.1"/>
    <property type="molecule type" value="Genomic_DNA"/>
</dbReference>
<dbReference type="AlphaFoldDB" id="A0A926HNK6"/>
<dbReference type="RefSeq" id="WP_249285576.1">
    <property type="nucleotide sequence ID" value="NZ_JACRSO010000004.1"/>
</dbReference>
<evidence type="ECO:0000313" key="2">
    <source>
        <dbReference type="Proteomes" id="UP000654279"/>
    </source>
</evidence>
<organism evidence="1 2">
    <name type="scientific">Luoshenia tenuis</name>
    <dbReference type="NCBI Taxonomy" id="2763654"/>
    <lineage>
        <taxon>Bacteria</taxon>
        <taxon>Bacillati</taxon>
        <taxon>Bacillota</taxon>
        <taxon>Clostridia</taxon>
        <taxon>Christensenellales</taxon>
        <taxon>Christensenellaceae</taxon>
        <taxon>Luoshenia</taxon>
    </lineage>
</organism>
<name>A0A926HNK6_9FIRM</name>
<evidence type="ECO:0000313" key="1">
    <source>
        <dbReference type="EMBL" id="MBC8529760.1"/>
    </source>
</evidence>
<dbReference type="InterPro" id="IPR025373">
    <property type="entry name" value="DUF4363"/>
</dbReference>
<comment type="caution">
    <text evidence="1">The sequence shown here is derived from an EMBL/GenBank/DDBJ whole genome shotgun (WGS) entry which is preliminary data.</text>
</comment>
<proteinExistence type="predicted"/>
<keyword evidence="2" id="KW-1185">Reference proteome</keyword>
<dbReference type="Proteomes" id="UP000654279">
    <property type="component" value="Unassembled WGS sequence"/>
</dbReference>
<sequence>MKTKEICIAVALVLFLGLSLFSYLGIKSDADELLGLVDGAITAIDGGDHASAKARIDEAQARWQEIRHGWELTCDHGELDTITGSFARAAAMAKSDQSLDELGAELAALAAMIEHMPVRTAPLIENII</sequence>